<evidence type="ECO:0000313" key="2">
    <source>
        <dbReference type="Proteomes" id="UP000831768"/>
    </source>
</evidence>
<organism evidence="1 2">
    <name type="scientific">Halocatena salina</name>
    <dbReference type="NCBI Taxonomy" id="2934340"/>
    <lineage>
        <taxon>Archaea</taxon>
        <taxon>Methanobacteriati</taxon>
        <taxon>Methanobacteriota</taxon>
        <taxon>Stenosarchaea group</taxon>
        <taxon>Halobacteria</taxon>
        <taxon>Halobacteriales</taxon>
        <taxon>Natronomonadaceae</taxon>
        <taxon>Halocatena</taxon>
    </lineage>
</organism>
<keyword evidence="2" id="KW-1185">Reference proteome</keyword>
<dbReference type="AlphaFoldDB" id="A0A8U0A7V8"/>
<gene>
    <name evidence="1" type="ORF">MW046_18645</name>
</gene>
<dbReference type="RefSeq" id="WP_247995728.1">
    <property type="nucleotide sequence ID" value="NZ_CP096022.1"/>
</dbReference>
<proteinExistence type="predicted"/>
<dbReference type="Proteomes" id="UP000831768">
    <property type="component" value="Plasmid unnamed3"/>
</dbReference>
<accession>A0A8U0A7V8</accession>
<name>A0A8U0A7V8_9EURY</name>
<dbReference type="GeneID" id="71930110"/>
<dbReference type="EMBL" id="CP096022">
    <property type="protein sequence ID" value="UPM45074.1"/>
    <property type="molecule type" value="Genomic_DNA"/>
</dbReference>
<keyword evidence="1" id="KW-0614">Plasmid</keyword>
<protein>
    <submittedName>
        <fullName evidence="1">Uncharacterized protein</fullName>
    </submittedName>
</protein>
<evidence type="ECO:0000313" key="1">
    <source>
        <dbReference type="EMBL" id="UPM45074.1"/>
    </source>
</evidence>
<geneLocation type="plasmid" evidence="1 2">
    <name>unnamed3</name>
</geneLocation>
<reference evidence="1" key="1">
    <citation type="submission" date="2022-04" db="EMBL/GenBank/DDBJ databases">
        <title>Halocatena sp. nov., isolated from a salt lake.</title>
        <authorList>
            <person name="Cui H.-L."/>
        </authorList>
    </citation>
    <scope>NUCLEOTIDE SEQUENCE</scope>
    <source>
        <strain evidence="1">AD-1</strain>
        <plasmid evidence="1">unnamed3</plasmid>
    </source>
</reference>
<sequence length="130" mass="13623">MPLNLSHVLLTVGVVVALAFSGCLTVDPSLRADTSESSVFKTLSTDEPWAGHYVRAIAALRSTSAAKNVTLITVIRANGREYDAVDVGTGQTTVALWVPAAQNSTLVASDSVNSTTLDTLNVSSDGRYIV</sequence>
<dbReference type="KEGG" id="haad:MW046_18645"/>